<organism evidence="5 6">
    <name type="scientific">Aquilegia coerulea</name>
    <name type="common">Rocky mountain columbine</name>
    <dbReference type="NCBI Taxonomy" id="218851"/>
    <lineage>
        <taxon>Eukaryota</taxon>
        <taxon>Viridiplantae</taxon>
        <taxon>Streptophyta</taxon>
        <taxon>Embryophyta</taxon>
        <taxon>Tracheophyta</taxon>
        <taxon>Spermatophyta</taxon>
        <taxon>Magnoliopsida</taxon>
        <taxon>Ranunculales</taxon>
        <taxon>Ranunculaceae</taxon>
        <taxon>Thalictroideae</taxon>
        <taxon>Aquilegia</taxon>
    </lineage>
</organism>
<dbReference type="GO" id="GO:0009536">
    <property type="term" value="C:plastid"/>
    <property type="evidence" value="ECO:0007669"/>
    <property type="project" value="UniProtKB-SubCell"/>
</dbReference>
<evidence type="ECO:0000256" key="2">
    <source>
        <dbReference type="ARBA" id="ARBA00022640"/>
    </source>
</evidence>
<dbReference type="AlphaFoldDB" id="A0A2G5EBI8"/>
<comment type="subcellular location">
    <subcellularLocation>
        <location evidence="1">Plastid</location>
    </subcellularLocation>
</comment>
<dbReference type="PANTHER" id="PTHR31906">
    <property type="entry name" value="PLASTID-LIPID-ASSOCIATED PROTEIN 4, CHLOROPLASTIC-RELATED"/>
    <property type="match status" value="1"/>
</dbReference>
<proteinExistence type="predicted"/>
<dbReference type="Proteomes" id="UP000230069">
    <property type="component" value="Unassembled WGS sequence"/>
</dbReference>
<dbReference type="OrthoDB" id="348976at2759"/>
<keyword evidence="2" id="KW-0934">Plastid</keyword>
<feature type="domain" description="Plastid lipid-associated protein/fibrillin conserved" evidence="4">
    <location>
        <begin position="80"/>
        <end position="258"/>
    </location>
</feature>
<keyword evidence="6" id="KW-1185">Reference proteome</keyword>
<evidence type="ECO:0000259" key="4">
    <source>
        <dbReference type="Pfam" id="PF04755"/>
    </source>
</evidence>
<accession>A0A2G5EBI8</accession>
<dbReference type="STRING" id="218851.A0A2G5EBI8"/>
<name>A0A2G5EBI8_AQUCA</name>
<gene>
    <name evidence="5" type="ORF">AQUCO_00900028v1</name>
</gene>
<evidence type="ECO:0000313" key="6">
    <source>
        <dbReference type="Proteomes" id="UP000230069"/>
    </source>
</evidence>
<dbReference type="InParanoid" id="A0A2G5EBI8"/>
<dbReference type="EMBL" id="KZ305026">
    <property type="protein sequence ID" value="PIA53134.1"/>
    <property type="molecule type" value="Genomic_DNA"/>
</dbReference>
<dbReference type="Pfam" id="PF04755">
    <property type="entry name" value="PAP_fibrillin"/>
    <property type="match status" value="1"/>
</dbReference>
<evidence type="ECO:0000313" key="5">
    <source>
        <dbReference type="EMBL" id="PIA53134.1"/>
    </source>
</evidence>
<keyword evidence="3" id="KW-0809">Transit peptide</keyword>
<protein>
    <recommendedName>
        <fullName evidence="4">Plastid lipid-associated protein/fibrillin conserved domain-containing protein</fullName>
    </recommendedName>
</protein>
<dbReference type="FunCoup" id="A0A2G5EBI8">
    <property type="interactions" value="1488"/>
</dbReference>
<evidence type="ECO:0000256" key="1">
    <source>
        <dbReference type="ARBA" id="ARBA00004474"/>
    </source>
</evidence>
<evidence type="ECO:0000256" key="3">
    <source>
        <dbReference type="ARBA" id="ARBA00022946"/>
    </source>
</evidence>
<dbReference type="InterPro" id="IPR006843">
    <property type="entry name" value="PAP/fibrillin_dom"/>
</dbReference>
<dbReference type="InterPro" id="IPR039633">
    <property type="entry name" value="PAP"/>
</dbReference>
<reference evidence="5 6" key="1">
    <citation type="submission" date="2017-09" db="EMBL/GenBank/DDBJ databases">
        <title>WGS assembly of Aquilegia coerulea Goldsmith.</title>
        <authorList>
            <person name="Hodges S."/>
            <person name="Kramer E."/>
            <person name="Nordborg M."/>
            <person name="Tomkins J."/>
            <person name="Borevitz J."/>
            <person name="Derieg N."/>
            <person name="Yan J."/>
            <person name="Mihaltcheva S."/>
            <person name="Hayes R.D."/>
            <person name="Rokhsar D."/>
        </authorList>
    </citation>
    <scope>NUCLEOTIDE SEQUENCE [LARGE SCALE GENOMIC DNA]</scope>
    <source>
        <strain evidence="6">cv. Goldsmith</strain>
    </source>
</reference>
<sequence>MATAIAKVGFGFGFGLTSLSSSPPPSPPRRSNLSFSRVSDTSFGCCKRRSTPLCLVAASSSLVDDQQLSSSSSSVSFTEAENLLIEAVIGIQGRGRSASPQQIKDVENAIQVLEAAQEGVSDPTSSSLIEGRWQLIFTTRPGTASPIQRTFVGVDYFNVFQEVFLRTEDPRVSNIVQFSDAIGELKVEAAASINDGTRILFRFDRAAFSFKFLPFKVPYPVPFRLLGDEAKGWLDTTYLSHSGNIRISKGNKGTTFVLQKKTDPRQRLLSAISTGAGVTEAIDYLVTQTQLVGKGESELPVGEWQLLWSSQMETDSWIENAANGLMGKQIVKENGQLKILVDILLGFRFSMDGTFVKSGSKTYNVNMDDAAILAGPFGVPMEMKNSFKLELLYADEKIRISRGYNQIVFVHLCVDGSAKRK</sequence>